<evidence type="ECO:0000313" key="2">
    <source>
        <dbReference type="Proteomes" id="UP000789405"/>
    </source>
</evidence>
<comment type="caution">
    <text evidence="1">The sequence shown here is derived from an EMBL/GenBank/DDBJ whole genome shotgun (WGS) entry which is preliminary data.</text>
</comment>
<gene>
    <name evidence="1" type="ORF">DERYTH_LOCUS6333</name>
</gene>
<keyword evidence="2" id="KW-1185">Reference proteome</keyword>
<reference evidence="1" key="1">
    <citation type="submission" date="2021-06" db="EMBL/GenBank/DDBJ databases">
        <authorList>
            <person name="Kallberg Y."/>
            <person name="Tangrot J."/>
            <person name="Rosling A."/>
        </authorList>
    </citation>
    <scope>NUCLEOTIDE SEQUENCE</scope>
    <source>
        <strain evidence="1">MA453B</strain>
    </source>
</reference>
<proteinExistence type="predicted"/>
<dbReference type="Proteomes" id="UP000789405">
    <property type="component" value="Unassembled WGS sequence"/>
</dbReference>
<dbReference type="EMBL" id="CAJVPY010002843">
    <property type="protein sequence ID" value="CAG8573659.1"/>
    <property type="molecule type" value="Genomic_DNA"/>
</dbReference>
<evidence type="ECO:0000313" key="1">
    <source>
        <dbReference type="EMBL" id="CAG8573659.1"/>
    </source>
</evidence>
<dbReference type="AlphaFoldDB" id="A0A9N9BSD9"/>
<name>A0A9N9BSD9_9GLOM</name>
<sequence>MTPMSYDCPGTEQVPDDCDKCEQTTITTCTPTTLFGERSVCYYYQKPTVFSSLQY</sequence>
<organism evidence="1 2">
    <name type="scientific">Dentiscutata erythropus</name>
    <dbReference type="NCBI Taxonomy" id="1348616"/>
    <lineage>
        <taxon>Eukaryota</taxon>
        <taxon>Fungi</taxon>
        <taxon>Fungi incertae sedis</taxon>
        <taxon>Mucoromycota</taxon>
        <taxon>Glomeromycotina</taxon>
        <taxon>Glomeromycetes</taxon>
        <taxon>Diversisporales</taxon>
        <taxon>Gigasporaceae</taxon>
        <taxon>Dentiscutata</taxon>
    </lineage>
</organism>
<protein>
    <submittedName>
        <fullName evidence="1">18469_t:CDS:1</fullName>
    </submittedName>
</protein>
<accession>A0A9N9BSD9</accession>